<proteinExistence type="predicted"/>
<dbReference type="HOGENOM" id="CLU_1618982_0_0_1"/>
<reference evidence="3" key="2">
    <citation type="submission" date="2015-07" db="EMBL/GenBank/DDBJ databases">
        <title>Contrasting host-pathogen interactions and genome evolution in two generalist and specialist microsporidian pathogens of mosquitoes.</title>
        <authorList>
            <consortium name="The Broad Institute Genomics Platform"/>
            <consortium name="The Broad Institute Genome Sequencing Center for Infectious Disease"/>
            <person name="Cuomo C.A."/>
            <person name="Sanscrainte N.D."/>
            <person name="Goldberg J.M."/>
            <person name="Heiman D."/>
            <person name="Young S."/>
            <person name="Zeng Q."/>
            <person name="Becnel J.J."/>
            <person name="Birren B.W."/>
        </authorList>
    </citation>
    <scope>NUCLEOTIDE SEQUENCE [LARGE SCALE GENOMIC DNA]</scope>
    <source>
        <strain evidence="3">USNM 41457</strain>
    </source>
</reference>
<name>J9DLZ2_EDHAE</name>
<reference evidence="2 3" key="1">
    <citation type="submission" date="2011-08" db="EMBL/GenBank/DDBJ databases">
        <authorList>
            <person name="Liu Z.J."/>
            <person name="Shi F.L."/>
            <person name="Lu J.Q."/>
            <person name="Li M."/>
            <person name="Wang Z.L."/>
        </authorList>
    </citation>
    <scope>NUCLEOTIDE SEQUENCE [LARGE SCALE GENOMIC DNA]</scope>
    <source>
        <strain evidence="2 3">USNM 41457</strain>
    </source>
</reference>
<evidence type="ECO:0000313" key="3">
    <source>
        <dbReference type="Proteomes" id="UP000003163"/>
    </source>
</evidence>
<dbReference type="Proteomes" id="UP000003163">
    <property type="component" value="Unassembled WGS sequence"/>
</dbReference>
<accession>J9DLZ2</accession>
<gene>
    <name evidence="2" type="ORF">EDEG_02073</name>
</gene>
<sequence length="164" mass="19845">MFFKKPTEYYHRALKKRIILRIEHIRLRLKYIKEVISKESAREIVRLYREILALKILFNMNWNEVLSNADQFDRIFYNNFEFKEIKNFSKKISSEEKSRFYCDNIGKYLNVISNDLVEKVFQELYNESYNSNNSDNNTNASNYNDKNNNNESDLNDLNNRLSKL</sequence>
<dbReference type="EMBL" id="AFBI03000034">
    <property type="protein sequence ID" value="EJW03605.1"/>
    <property type="molecule type" value="Genomic_DNA"/>
</dbReference>
<dbReference type="InParanoid" id="J9DLZ2"/>
<evidence type="ECO:0000256" key="1">
    <source>
        <dbReference type="SAM" id="MobiDB-lite"/>
    </source>
</evidence>
<dbReference type="VEuPathDB" id="MicrosporidiaDB:EDEG_02073"/>
<dbReference type="AlphaFoldDB" id="J9DLZ2"/>
<keyword evidence="3" id="KW-1185">Reference proteome</keyword>
<evidence type="ECO:0000313" key="2">
    <source>
        <dbReference type="EMBL" id="EJW03605.1"/>
    </source>
</evidence>
<comment type="caution">
    <text evidence="2">The sequence shown here is derived from an EMBL/GenBank/DDBJ whole genome shotgun (WGS) entry which is preliminary data.</text>
</comment>
<protein>
    <submittedName>
        <fullName evidence="2">Uncharacterized protein</fullName>
    </submittedName>
</protein>
<feature type="region of interest" description="Disordered" evidence="1">
    <location>
        <begin position="131"/>
        <end position="164"/>
    </location>
</feature>
<organism evidence="2 3">
    <name type="scientific">Edhazardia aedis (strain USNM 41457)</name>
    <name type="common">Microsporidian parasite</name>
    <dbReference type="NCBI Taxonomy" id="1003232"/>
    <lineage>
        <taxon>Eukaryota</taxon>
        <taxon>Fungi</taxon>
        <taxon>Fungi incertae sedis</taxon>
        <taxon>Microsporidia</taxon>
        <taxon>Edhazardia</taxon>
    </lineage>
</organism>